<evidence type="ECO:0000313" key="2">
    <source>
        <dbReference type="EMBL" id="KOY52846.1"/>
    </source>
</evidence>
<dbReference type="EMBL" id="FNUE01000002">
    <property type="protein sequence ID" value="SEE53300.1"/>
    <property type="molecule type" value="Genomic_DNA"/>
</dbReference>
<evidence type="ECO:0000313" key="4">
    <source>
        <dbReference type="Proteomes" id="UP000037716"/>
    </source>
</evidence>
<evidence type="ECO:0000313" key="5">
    <source>
        <dbReference type="Proteomes" id="UP000183071"/>
    </source>
</evidence>
<dbReference type="AlphaFoldDB" id="A0A0M9CI03"/>
<comment type="caution">
    <text evidence="2">The sequence shown here is derived from an EMBL/GenBank/DDBJ whole genome shotgun (WGS) entry which is preliminary data.</text>
</comment>
<dbReference type="Proteomes" id="UP000183071">
    <property type="component" value="Unassembled WGS sequence"/>
</dbReference>
<reference evidence="2 4" key="1">
    <citation type="submission" date="2015-07" db="EMBL/GenBank/DDBJ databases">
        <title>Genome of Polaribacter dokdonenesis DSW-5, isolated from seawater off Dokdo in Korea.</title>
        <authorList>
            <person name="Yoon K."/>
            <person name="Song J.Y."/>
            <person name="Kim J.F."/>
        </authorList>
    </citation>
    <scope>NUCLEOTIDE SEQUENCE [LARGE SCALE GENOMIC DNA]</scope>
    <source>
        <strain evidence="2 4">DSW-5</strain>
    </source>
</reference>
<feature type="chain" id="PRO_5005833067" description="Lipocalin-like domain-containing protein" evidence="1">
    <location>
        <begin position="22"/>
        <end position="178"/>
    </location>
</feature>
<accession>A0A0M9CI03</accession>
<dbReference type="RefSeq" id="WP_053974917.1">
    <property type="nucleotide sequence ID" value="NZ_FNUE01000002.1"/>
</dbReference>
<keyword evidence="5" id="KW-1185">Reference proteome</keyword>
<sequence length="178" mass="19877">MKTLKLTVLGLGLLISGTAIAQKGDPNMSDNWVTSDFEKTELNNGKGDRYFVKQFVVTEVYTPVMLNPADKYKLNQEIIYMPAQVTKKIRLDNDTDAAYDSFVEFNYAKPVKGDVNFTLTNEGIVINAEDSSVSVNKITDKTAVMHKEVNNIMKEGNYTLTLSNGEVIDVKVSNYSKM</sequence>
<feature type="signal peptide" evidence="1">
    <location>
        <begin position="1"/>
        <end position="21"/>
    </location>
</feature>
<evidence type="ECO:0000313" key="3">
    <source>
        <dbReference type="EMBL" id="SEE53300.1"/>
    </source>
</evidence>
<dbReference type="PATRIC" id="fig|1300348.6.peg.2407"/>
<reference evidence="3 5" key="2">
    <citation type="submission" date="2016-10" db="EMBL/GenBank/DDBJ databases">
        <authorList>
            <person name="Varghese N."/>
            <person name="Submissions S."/>
        </authorList>
    </citation>
    <scope>NUCLEOTIDE SEQUENCE [LARGE SCALE GENOMIC DNA]</scope>
    <source>
        <strain evidence="3 5">DSW-5</strain>
    </source>
</reference>
<evidence type="ECO:0008006" key="6">
    <source>
        <dbReference type="Google" id="ProtNLM"/>
    </source>
</evidence>
<name>A0A0M9CI03_9FLAO</name>
<dbReference type="Proteomes" id="UP000037716">
    <property type="component" value="Unassembled WGS sequence"/>
</dbReference>
<organism evidence="2 4">
    <name type="scientific">Polaribacter dokdonensis DSW-5</name>
    <dbReference type="NCBI Taxonomy" id="1300348"/>
    <lineage>
        <taxon>Bacteria</taxon>
        <taxon>Pseudomonadati</taxon>
        <taxon>Bacteroidota</taxon>
        <taxon>Flavobacteriia</taxon>
        <taxon>Flavobacteriales</taxon>
        <taxon>Flavobacteriaceae</taxon>
    </lineage>
</organism>
<keyword evidence="1" id="KW-0732">Signal</keyword>
<dbReference type="EMBL" id="LGBR01000001">
    <property type="protein sequence ID" value="KOY52846.1"/>
    <property type="molecule type" value="Genomic_DNA"/>
</dbReference>
<dbReference type="STRING" id="1300348.I602_2406"/>
<evidence type="ECO:0000256" key="1">
    <source>
        <dbReference type="SAM" id="SignalP"/>
    </source>
</evidence>
<dbReference type="OrthoDB" id="1452108at2"/>
<protein>
    <recommendedName>
        <fullName evidence="6">Lipocalin-like domain-containing protein</fullName>
    </recommendedName>
</protein>
<gene>
    <name evidence="2" type="ORF">I602_2406</name>
    <name evidence="3" type="ORF">SAMN05444353_2181</name>
</gene>
<proteinExistence type="predicted"/>